<dbReference type="PANTHER" id="PTHR45625">
    <property type="entry name" value="PEPTIDYL-PROLYL CIS-TRANS ISOMERASE-RELATED"/>
    <property type="match status" value="1"/>
</dbReference>
<dbReference type="Gene3D" id="3.10.50.40">
    <property type="match status" value="1"/>
</dbReference>
<evidence type="ECO:0000256" key="6">
    <source>
        <dbReference type="PROSITE-ProRule" id="PRU00277"/>
    </source>
</evidence>
<dbReference type="eggNOG" id="COG0545">
    <property type="taxonomic scope" value="Bacteria"/>
</dbReference>
<evidence type="ECO:0000256" key="2">
    <source>
        <dbReference type="ARBA" id="ARBA00007365"/>
    </source>
</evidence>
<comment type="similarity">
    <text evidence="2">Belongs to the cyclophilin-type PPIase family.</text>
</comment>
<protein>
    <recommendedName>
        <fullName evidence="3 6">peptidylprolyl isomerase</fullName>
        <ecNumber evidence="3 6">5.2.1.8</ecNumber>
    </recommendedName>
</protein>
<reference evidence="9 10" key="1">
    <citation type="submission" date="2014-09" db="EMBL/GenBank/DDBJ databases">
        <title>Whole Genome Shotgun of Flavobacterium aquatile LMG 4008.</title>
        <authorList>
            <person name="Gale A.N."/>
            <person name="Pipes S.E."/>
            <person name="Newman J.D."/>
        </authorList>
    </citation>
    <scope>NUCLEOTIDE SEQUENCE [LARGE SCALE GENOMIC DNA]</scope>
    <source>
        <strain evidence="9 10">LMG 4008</strain>
    </source>
</reference>
<sequence>MKKLLCLLIVATATLFTSCKDDHANLKDGLYAEMETSKGTILLELDYKKAPVTVANFVTLAEGTNPFVSENLKNKPLFDGLKFHRVIADFMIQGGDPLGNGSGDCGYKFKDEITDLKFDKGGLLAMANSGPGTNSSQFFITHKETPWLDGLHTIFGRVVENGMEVVNAIVQDDAINSVKIIVKGEDAKKFDAVKVFSDYFKVESKNQKQQAEAEAANQKKYKEEYAKVISEKLAFFAENKASGTKLPSGLIYKIITKGDGKKLSKGTQVVLNYAGYLEDGTLFDSNLIEISKVFGKYNAQREAQGGYNPMPFTIGSKGAMIPGFEEGLSKMSVGDKAVLFIPSNLGYGVNGAGNVIPPNANIIFEVEMLKGTTPQSMEDNRIK</sequence>
<dbReference type="EMBL" id="JRHH01000003">
    <property type="protein sequence ID" value="KGD68273.1"/>
    <property type="molecule type" value="Genomic_DNA"/>
</dbReference>
<evidence type="ECO:0000313" key="9">
    <source>
        <dbReference type="EMBL" id="KGD68273.1"/>
    </source>
</evidence>
<dbReference type="SUPFAM" id="SSF50891">
    <property type="entry name" value="Cyclophilin-like"/>
    <property type="match status" value="1"/>
</dbReference>
<dbReference type="CDD" id="cd00317">
    <property type="entry name" value="cyclophilin"/>
    <property type="match status" value="1"/>
</dbReference>
<proteinExistence type="inferred from homology"/>
<evidence type="ECO:0000259" key="7">
    <source>
        <dbReference type="PROSITE" id="PS50059"/>
    </source>
</evidence>
<dbReference type="InterPro" id="IPR044666">
    <property type="entry name" value="Cyclophilin_A-like"/>
</dbReference>
<dbReference type="InterPro" id="IPR020892">
    <property type="entry name" value="Cyclophilin-type_PPIase_CS"/>
</dbReference>
<evidence type="ECO:0000256" key="3">
    <source>
        <dbReference type="ARBA" id="ARBA00013194"/>
    </source>
</evidence>
<dbReference type="Pfam" id="PF00254">
    <property type="entry name" value="FKBP_C"/>
    <property type="match status" value="1"/>
</dbReference>
<dbReference type="SUPFAM" id="SSF54534">
    <property type="entry name" value="FKBP-like"/>
    <property type="match status" value="1"/>
</dbReference>
<organism evidence="9 10">
    <name type="scientific">Flavobacterium aquatile LMG 4008 = ATCC 11947</name>
    <dbReference type="NCBI Taxonomy" id="1453498"/>
    <lineage>
        <taxon>Bacteria</taxon>
        <taxon>Pseudomonadati</taxon>
        <taxon>Bacteroidota</taxon>
        <taxon>Flavobacteriia</taxon>
        <taxon>Flavobacteriales</taxon>
        <taxon>Flavobacteriaceae</taxon>
        <taxon>Flavobacterium</taxon>
    </lineage>
</organism>
<dbReference type="Gene3D" id="2.40.100.10">
    <property type="entry name" value="Cyclophilin-like"/>
    <property type="match status" value="1"/>
</dbReference>
<dbReference type="PROSITE" id="PS50072">
    <property type="entry name" value="CSA_PPIASE_2"/>
    <property type="match status" value="1"/>
</dbReference>
<feature type="domain" description="PPIase FKBP-type" evidence="7">
    <location>
        <begin position="266"/>
        <end position="372"/>
    </location>
</feature>
<evidence type="ECO:0000256" key="5">
    <source>
        <dbReference type="ARBA" id="ARBA00023235"/>
    </source>
</evidence>
<dbReference type="InterPro" id="IPR002130">
    <property type="entry name" value="Cyclophilin-type_PPIase_dom"/>
</dbReference>
<evidence type="ECO:0000313" key="10">
    <source>
        <dbReference type="Proteomes" id="UP000029554"/>
    </source>
</evidence>
<dbReference type="PROSITE" id="PS00170">
    <property type="entry name" value="CSA_PPIASE_1"/>
    <property type="match status" value="1"/>
</dbReference>
<keyword evidence="5 6" id="KW-0413">Isomerase</keyword>
<dbReference type="OrthoDB" id="9807797at2"/>
<dbReference type="PROSITE" id="PS51257">
    <property type="entry name" value="PROKAR_LIPOPROTEIN"/>
    <property type="match status" value="1"/>
</dbReference>
<dbReference type="GO" id="GO:0003755">
    <property type="term" value="F:peptidyl-prolyl cis-trans isomerase activity"/>
    <property type="evidence" value="ECO:0007669"/>
    <property type="project" value="UniProtKB-KW"/>
</dbReference>
<dbReference type="InterPro" id="IPR046357">
    <property type="entry name" value="PPIase_dom_sf"/>
</dbReference>
<dbReference type="InterPro" id="IPR029000">
    <property type="entry name" value="Cyclophilin-like_dom_sf"/>
</dbReference>
<dbReference type="PROSITE" id="PS50059">
    <property type="entry name" value="FKBP_PPIASE"/>
    <property type="match status" value="1"/>
</dbReference>
<evidence type="ECO:0000256" key="1">
    <source>
        <dbReference type="ARBA" id="ARBA00000971"/>
    </source>
</evidence>
<feature type="domain" description="PPIase cyclophilin-type" evidence="8">
    <location>
        <begin position="39"/>
        <end position="169"/>
    </location>
</feature>
<dbReference type="GO" id="GO:0006457">
    <property type="term" value="P:protein folding"/>
    <property type="evidence" value="ECO:0007669"/>
    <property type="project" value="InterPro"/>
</dbReference>
<dbReference type="InterPro" id="IPR001179">
    <property type="entry name" value="PPIase_FKBP_dom"/>
</dbReference>
<dbReference type="AlphaFoldDB" id="A0A095U0X0"/>
<dbReference type="eggNOG" id="COG0652">
    <property type="taxonomic scope" value="Bacteria"/>
</dbReference>
<dbReference type="Pfam" id="PF00160">
    <property type="entry name" value="Pro_isomerase"/>
    <property type="match status" value="1"/>
</dbReference>
<dbReference type="STRING" id="1453498.LG45_08275"/>
<dbReference type="EC" id="5.2.1.8" evidence="3 6"/>
<keyword evidence="10" id="KW-1185">Reference proteome</keyword>
<dbReference type="PRINTS" id="PR00153">
    <property type="entry name" value="CSAPPISMRASE"/>
</dbReference>
<accession>A0A095U0X0</accession>
<dbReference type="PANTHER" id="PTHR45625:SF4">
    <property type="entry name" value="PEPTIDYLPROLYL ISOMERASE DOMAIN AND WD REPEAT-CONTAINING PROTEIN 1"/>
    <property type="match status" value="1"/>
</dbReference>
<name>A0A095U0X0_9FLAO</name>
<keyword evidence="4 6" id="KW-0697">Rotamase</keyword>
<dbReference type="RefSeq" id="WP_035125972.1">
    <property type="nucleotide sequence ID" value="NZ_JRHH01000003.1"/>
</dbReference>
<gene>
    <name evidence="9" type="ORF">LG45_08275</name>
</gene>
<comment type="catalytic activity">
    <reaction evidence="1 6">
        <text>[protein]-peptidylproline (omega=180) = [protein]-peptidylproline (omega=0)</text>
        <dbReference type="Rhea" id="RHEA:16237"/>
        <dbReference type="Rhea" id="RHEA-COMP:10747"/>
        <dbReference type="Rhea" id="RHEA-COMP:10748"/>
        <dbReference type="ChEBI" id="CHEBI:83833"/>
        <dbReference type="ChEBI" id="CHEBI:83834"/>
        <dbReference type="EC" id="5.2.1.8"/>
    </reaction>
</comment>
<evidence type="ECO:0000259" key="8">
    <source>
        <dbReference type="PROSITE" id="PS50072"/>
    </source>
</evidence>
<evidence type="ECO:0000256" key="4">
    <source>
        <dbReference type="ARBA" id="ARBA00023110"/>
    </source>
</evidence>
<comment type="caution">
    <text evidence="9">The sequence shown here is derived from an EMBL/GenBank/DDBJ whole genome shotgun (WGS) entry which is preliminary data.</text>
</comment>
<dbReference type="Proteomes" id="UP000029554">
    <property type="component" value="Unassembled WGS sequence"/>
</dbReference>